<dbReference type="OrthoDB" id="10265990at2759"/>
<organism evidence="1">
    <name type="scientific">Drosophila melanogaster</name>
    <name type="common">Fruit fly</name>
    <dbReference type="NCBI Taxonomy" id="7227"/>
    <lineage>
        <taxon>Eukaryota</taxon>
        <taxon>Metazoa</taxon>
        <taxon>Ecdysozoa</taxon>
        <taxon>Arthropoda</taxon>
        <taxon>Hexapoda</taxon>
        <taxon>Insecta</taxon>
        <taxon>Pterygota</taxon>
        <taxon>Neoptera</taxon>
        <taxon>Endopterygota</taxon>
        <taxon>Diptera</taxon>
        <taxon>Brachycera</taxon>
        <taxon>Muscomorpha</taxon>
        <taxon>Ephydroidea</taxon>
        <taxon>Drosophilidae</taxon>
        <taxon>Drosophila</taxon>
        <taxon>Sophophora</taxon>
    </lineage>
</organism>
<gene>
    <name evidence="2" type="ORF">CG11779</name>
</gene>
<accession>Q95SB6</accession>
<dbReference type="FlyBase" id="FBgn0038683">
    <property type="gene designation" value="CG11779"/>
</dbReference>
<reference evidence="1" key="1">
    <citation type="submission" date="2003-01" db="EMBL/GenBank/DDBJ databases">
        <authorList>
            <person name="Stapleton M."/>
            <person name="Brokstein P."/>
            <person name="Hong L."/>
            <person name="Agbayani A."/>
            <person name="Carlson J."/>
            <person name="Champe M."/>
            <person name="Chavez C."/>
            <person name="Dorsett V."/>
            <person name="Dresnek D."/>
            <person name="Farfan D."/>
            <person name="Frise E."/>
            <person name="George R."/>
            <person name="Gonzalez M."/>
            <person name="Guarin H."/>
            <person name="Kronmiller B."/>
            <person name="Li P."/>
            <person name="Liao G."/>
            <person name="Miranda A."/>
            <person name="Mungall C.J."/>
            <person name="Nunoo J."/>
            <person name="Pacleb J."/>
            <person name="Paragas V."/>
            <person name="Park S."/>
            <person name="Patel S."/>
            <person name="Phouanenavong S."/>
            <person name="Wan K."/>
            <person name="Yu C."/>
            <person name="Lewis S.E."/>
            <person name="Rubin G.M."/>
            <person name="Celniker S."/>
        </authorList>
    </citation>
    <scope>NUCLEOTIDE SEQUENCE</scope>
</reference>
<proteinExistence type="evidence at transcript level"/>
<evidence type="ECO:0000313" key="1">
    <source>
        <dbReference type="EMBL" id="AAO25048.1"/>
    </source>
</evidence>
<sequence length="43" mass="4724">LGAVPRPQRTQPQGCLAADGAVRQQLRAICLARCHAFLFYRAV</sequence>
<dbReference type="AGR" id="FB:FBgn0038683"/>
<name>Q95SB6_DROME</name>
<protein>
    <submittedName>
        <fullName evidence="1">GM03811p</fullName>
    </submittedName>
</protein>
<evidence type="ECO:0000313" key="2">
    <source>
        <dbReference type="FlyBase" id="FBgn0038683"/>
    </source>
</evidence>
<dbReference type="AlphaFoldDB" id="Q95SB6"/>
<dbReference type="GO" id="GO:0071456">
    <property type="term" value="P:cellular response to hypoxia"/>
    <property type="evidence" value="ECO:0000315"/>
    <property type="project" value="FlyBase"/>
</dbReference>
<dbReference type="EMBL" id="AY060874">
    <property type="protein sequence ID" value="AAO25048.1"/>
    <property type="molecule type" value="mRNA"/>
</dbReference>
<feature type="non-terminal residue" evidence="1">
    <location>
        <position position="1"/>
    </location>
</feature>